<feature type="transmembrane region" description="Helical" evidence="2">
    <location>
        <begin position="735"/>
        <end position="757"/>
    </location>
</feature>
<keyword evidence="2" id="KW-1133">Transmembrane helix</keyword>
<proteinExistence type="predicted"/>
<feature type="region of interest" description="Disordered" evidence="1">
    <location>
        <begin position="1"/>
        <end position="21"/>
    </location>
</feature>
<organism evidence="3 4">
    <name type="scientific">Pseudocercospora fuligena</name>
    <dbReference type="NCBI Taxonomy" id="685502"/>
    <lineage>
        <taxon>Eukaryota</taxon>
        <taxon>Fungi</taxon>
        <taxon>Dikarya</taxon>
        <taxon>Ascomycota</taxon>
        <taxon>Pezizomycotina</taxon>
        <taxon>Dothideomycetes</taxon>
        <taxon>Dothideomycetidae</taxon>
        <taxon>Mycosphaerellales</taxon>
        <taxon>Mycosphaerellaceae</taxon>
        <taxon>Pseudocercospora</taxon>
    </lineage>
</organism>
<accession>A0A8H6RVA2</accession>
<feature type="transmembrane region" description="Helical" evidence="2">
    <location>
        <begin position="156"/>
        <end position="174"/>
    </location>
</feature>
<protein>
    <submittedName>
        <fullName evidence="3">Uncharacterized protein</fullName>
    </submittedName>
</protein>
<evidence type="ECO:0000313" key="3">
    <source>
        <dbReference type="EMBL" id="KAF7197557.1"/>
    </source>
</evidence>
<name>A0A8H6RVA2_9PEZI</name>
<evidence type="ECO:0000256" key="2">
    <source>
        <dbReference type="SAM" id="Phobius"/>
    </source>
</evidence>
<sequence length="820" mass="92196">MAEQRTPFFADPSSPPLQQQPDVELTRVTASYKKPNFSSIDTAYSRLSDSDSDETAAKQKGALADEGLEEPEQLSIWWIIFTQFFAFLWIVPIAALLYLNISNRILGASAWCPFGNCLPQLFNGDQANALALAAKYDKETHNLNGALQLVAKALEVWFILIASWLVYLLAVAIAQRSAGLPIGYYTRPVEFADPAGLFDSNLWTTLRGSKFRGEGRAKSKKRIIFFIVLTLLLCIVCNLMGPATAVLVLPSLQWIETPKVETRRFDTLNTWDAPWSNGWTRSDVKGYCSDEQFNIQNFSCATNWADKLDGWVDSYIAANSSSYSMSVQGGLTFAPNQTHITNNAGQYESITWVASRQVLADLNDDYIAVQLMSKGRPPKDDSYVPYNNTVSSALQRDGPITGALIGSWSDYNNEQHWWTQVDDSRAVRCYEGYNLSNTPEIWGRLGSEYASGIYTRCIATGYGWYDSNNWTYYYSNFSIDRQWDAASNTFGPELNVDLLYSQITAFLPNGTLPENFPEDCLKRNDWVPDGTNCDWTAFFINGSSDNATSYRSTGQTTIEISANPDVREGYPSNLTLAIDFVAWQAFASYSFDPSWMTNPLSSSDNSITSPPAKFNISWFNATYLNPVWIQAALAVDSYGKIDASRSIATRIMNVINSMYSSYNISEEHRAHPLFYDYSHVDAISLIPILQGLSLIEFNTTDPKNDGFDDGIWHPLFHRNARINVWAYGLASRTSYLGALIAMTGILVVLAEVAIGLADRRKFRSPTELLIAAMEHRNRDEFKDVKEVTNVRNRDRHVARVCYRLENDHTRVGKFKFEKVG</sequence>
<keyword evidence="4" id="KW-1185">Reference proteome</keyword>
<keyword evidence="2" id="KW-0472">Membrane</keyword>
<dbReference type="AlphaFoldDB" id="A0A8H6RVA2"/>
<feature type="transmembrane region" description="Helical" evidence="2">
    <location>
        <begin position="76"/>
        <end position="99"/>
    </location>
</feature>
<reference evidence="3" key="1">
    <citation type="submission" date="2020-04" db="EMBL/GenBank/DDBJ databases">
        <title>Draft genome resource of the tomato pathogen Pseudocercospora fuligena.</title>
        <authorList>
            <person name="Zaccaron A."/>
        </authorList>
    </citation>
    <scope>NUCLEOTIDE SEQUENCE</scope>
    <source>
        <strain evidence="3">PF001</strain>
    </source>
</reference>
<evidence type="ECO:0000256" key="1">
    <source>
        <dbReference type="SAM" id="MobiDB-lite"/>
    </source>
</evidence>
<dbReference type="EMBL" id="JABCIY010000011">
    <property type="protein sequence ID" value="KAF7197557.1"/>
    <property type="molecule type" value="Genomic_DNA"/>
</dbReference>
<gene>
    <name evidence="3" type="ORF">HII31_01060</name>
</gene>
<comment type="caution">
    <text evidence="3">The sequence shown here is derived from an EMBL/GenBank/DDBJ whole genome shotgun (WGS) entry which is preliminary data.</text>
</comment>
<feature type="transmembrane region" description="Helical" evidence="2">
    <location>
        <begin position="223"/>
        <end position="249"/>
    </location>
</feature>
<dbReference type="Proteomes" id="UP000660729">
    <property type="component" value="Unassembled WGS sequence"/>
</dbReference>
<evidence type="ECO:0000313" key="4">
    <source>
        <dbReference type="Proteomes" id="UP000660729"/>
    </source>
</evidence>
<keyword evidence="2" id="KW-0812">Transmembrane</keyword>
<dbReference type="OrthoDB" id="3630721at2759"/>